<evidence type="ECO:0000313" key="2">
    <source>
        <dbReference type="EMBL" id="KZV23260.1"/>
    </source>
</evidence>
<dbReference type="Proteomes" id="UP000250235">
    <property type="component" value="Unassembled WGS sequence"/>
</dbReference>
<sequence>MSTSESGNKFRDSSFSSYLDGAEETFVLELRASKRDHAYLGRNRTTEDREIDVFDAKKYFTEGTSCAATMVGSKESPGHQSKKDDDPIQVSGAKDRRQIATPSLRSESSWNSGSGILHSVPTNKRPKEVKRRSFLANIGCNCSCSDKNSVEIGDFDWENCLIKSCGVQTSDHSGKKSLSRYDVKSRFLESERKGNAEGHFSFPVFNPKTGNQAARIQTQGGEEDDQDSTKRKSLEVFGAPILDRAKNRLSLDRKLSMLTWEALVPGVTEEIKIPSICSDLDNDSDSDASSDLFEIGSLSKGNSFLSRQASDGLPGCITPGNFYAPSEASIEWSVVTASAADFSIFSDVEELRSTTTNTTKTATTATMPNPHQPCPNNPRKSPLKEVPKRRSGILSGCKSEKAVPVARSAHISQDKGSSKTRNLLKSDTPKVPGFDPRKRQQSFEACAISKPHSGTASHLVYT</sequence>
<gene>
    <name evidence="2" type="ORF">F511_17769</name>
</gene>
<dbReference type="GO" id="GO:0009638">
    <property type="term" value="P:phototropism"/>
    <property type="evidence" value="ECO:0007669"/>
    <property type="project" value="InterPro"/>
</dbReference>
<dbReference type="OrthoDB" id="899541at2759"/>
<reference evidence="2 3" key="1">
    <citation type="journal article" date="2015" name="Proc. Natl. Acad. Sci. U.S.A.">
        <title>The resurrection genome of Boea hygrometrica: A blueprint for survival of dehydration.</title>
        <authorList>
            <person name="Xiao L."/>
            <person name="Yang G."/>
            <person name="Zhang L."/>
            <person name="Yang X."/>
            <person name="Zhao S."/>
            <person name="Ji Z."/>
            <person name="Zhou Q."/>
            <person name="Hu M."/>
            <person name="Wang Y."/>
            <person name="Chen M."/>
            <person name="Xu Y."/>
            <person name="Jin H."/>
            <person name="Xiao X."/>
            <person name="Hu G."/>
            <person name="Bao F."/>
            <person name="Hu Y."/>
            <person name="Wan P."/>
            <person name="Li L."/>
            <person name="Deng X."/>
            <person name="Kuang T."/>
            <person name="Xiang C."/>
            <person name="Zhu J.K."/>
            <person name="Oliver M.J."/>
            <person name="He Y."/>
        </authorList>
    </citation>
    <scope>NUCLEOTIDE SEQUENCE [LARGE SCALE GENOMIC DNA]</scope>
    <source>
        <strain evidence="3">cv. XS01</strain>
    </source>
</reference>
<dbReference type="EMBL" id="KV013941">
    <property type="protein sequence ID" value="KZV23260.1"/>
    <property type="molecule type" value="Genomic_DNA"/>
</dbReference>
<protein>
    <recommendedName>
        <fullName evidence="4">Protein PHYTOCHROME KINASE SUBSTRATE 1-like</fullName>
    </recommendedName>
</protein>
<keyword evidence="3" id="KW-1185">Reference proteome</keyword>
<feature type="region of interest" description="Disordered" evidence="1">
    <location>
        <begin position="355"/>
        <end position="462"/>
    </location>
</feature>
<feature type="region of interest" description="Disordered" evidence="1">
    <location>
        <begin position="70"/>
        <end position="127"/>
    </location>
</feature>
<evidence type="ECO:0008006" key="4">
    <source>
        <dbReference type="Google" id="ProtNLM"/>
    </source>
</evidence>
<evidence type="ECO:0000313" key="3">
    <source>
        <dbReference type="Proteomes" id="UP000250235"/>
    </source>
</evidence>
<feature type="compositionally biased region" description="Low complexity" evidence="1">
    <location>
        <begin position="355"/>
        <end position="366"/>
    </location>
</feature>
<feature type="compositionally biased region" description="Polar residues" evidence="1">
    <location>
        <begin position="100"/>
        <end position="114"/>
    </location>
</feature>
<proteinExistence type="predicted"/>
<name>A0A2Z7AQW3_9LAMI</name>
<dbReference type="PANTHER" id="PTHR33781">
    <property type="entry name" value="PROTEIN PHYTOCHROME KINASE SUBSTRATE 1-RELATED"/>
    <property type="match status" value="1"/>
</dbReference>
<dbReference type="AlphaFoldDB" id="A0A2Z7AQW3"/>
<dbReference type="InterPro" id="IPR039615">
    <property type="entry name" value="PKS"/>
</dbReference>
<evidence type="ECO:0000256" key="1">
    <source>
        <dbReference type="SAM" id="MobiDB-lite"/>
    </source>
</evidence>
<accession>A0A2Z7AQW3</accession>
<dbReference type="PANTHER" id="PTHR33781:SF4">
    <property type="entry name" value="PROTEIN PHYTOCHROME KINASE SUBSTRATE 1"/>
    <property type="match status" value="1"/>
</dbReference>
<organism evidence="2 3">
    <name type="scientific">Dorcoceras hygrometricum</name>
    <dbReference type="NCBI Taxonomy" id="472368"/>
    <lineage>
        <taxon>Eukaryota</taxon>
        <taxon>Viridiplantae</taxon>
        <taxon>Streptophyta</taxon>
        <taxon>Embryophyta</taxon>
        <taxon>Tracheophyta</taxon>
        <taxon>Spermatophyta</taxon>
        <taxon>Magnoliopsida</taxon>
        <taxon>eudicotyledons</taxon>
        <taxon>Gunneridae</taxon>
        <taxon>Pentapetalae</taxon>
        <taxon>asterids</taxon>
        <taxon>lamiids</taxon>
        <taxon>Lamiales</taxon>
        <taxon>Gesneriaceae</taxon>
        <taxon>Didymocarpoideae</taxon>
        <taxon>Trichosporeae</taxon>
        <taxon>Loxocarpinae</taxon>
        <taxon>Dorcoceras</taxon>
    </lineage>
</organism>